<evidence type="ECO:0000313" key="3">
    <source>
        <dbReference type="Proteomes" id="UP000008068"/>
    </source>
</evidence>
<dbReference type="InParanoid" id="G0MSQ1"/>
<evidence type="ECO:0008006" key="4">
    <source>
        <dbReference type="Google" id="ProtNLM"/>
    </source>
</evidence>
<feature type="chain" id="PRO_5012655270" description="Domain of unknown function WSN domain-containing protein" evidence="1">
    <location>
        <begin position="16"/>
        <end position="157"/>
    </location>
</feature>
<dbReference type="EMBL" id="GL379810">
    <property type="protein sequence ID" value="EGT43067.1"/>
    <property type="molecule type" value="Genomic_DNA"/>
</dbReference>
<dbReference type="AlphaFoldDB" id="G0MSQ1"/>
<reference evidence="3" key="1">
    <citation type="submission" date="2011-07" db="EMBL/GenBank/DDBJ databases">
        <authorList>
            <consortium name="Caenorhabditis brenneri Sequencing and Analysis Consortium"/>
            <person name="Wilson R.K."/>
        </authorList>
    </citation>
    <scope>NUCLEOTIDE SEQUENCE [LARGE SCALE GENOMIC DNA]</scope>
    <source>
        <strain evidence="3">PB2801</strain>
    </source>
</reference>
<keyword evidence="3" id="KW-1185">Reference proteome</keyword>
<evidence type="ECO:0000313" key="2">
    <source>
        <dbReference type="EMBL" id="EGT43067.1"/>
    </source>
</evidence>
<keyword evidence="1" id="KW-0732">Signal</keyword>
<sequence>MRLLILLLFCAGTQAVFENSLLTSSPGSAERHGKAYKDAIKTFDALLLAVKTRNTELFYRMHGITKVDKELKELAEQLFELTKDINFIVKSAIPLGDDKIEAEVLISLFGDSQIKKGVLKHSIDSQTGYVIANAPTKEKLQKYIKLVLKALEDSKNK</sequence>
<accession>G0MSQ1</accession>
<protein>
    <recommendedName>
        <fullName evidence="4">Domain of unknown function WSN domain-containing protein</fullName>
    </recommendedName>
</protein>
<gene>
    <name evidence="2" type="ORF">CAEBREN_09059</name>
</gene>
<feature type="signal peptide" evidence="1">
    <location>
        <begin position="1"/>
        <end position="15"/>
    </location>
</feature>
<dbReference type="HOGENOM" id="CLU_1679483_0_0_1"/>
<organism evidence="3">
    <name type="scientific">Caenorhabditis brenneri</name>
    <name type="common">Nematode worm</name>
    <dbReference type="NCBI Taxonomy" id="135651"/>
    <lineage>
        <taxon>Eukaryota</taxon>
        <taxon>Metazoa</taxon>
        <taxon>Ecdysozoa</taxon>
        <taxon>Nematoda</taxon>
        <taxon>Chromadorea</taxon>
        <taxon>Rhabditida</taxon>
        <taxon>Rhabditina</taxon>
        <taxon>Rhabditomorpha</taxon>
        <taxon>Rhabditoidea</taxon>
        <taxon>Rhabditidae</taxon>
        <taxon>Peloderinae</taxon>
        <taxon>Caenorhabditis</taxon>
    </lineage>
</organism>
<name>G0MSQ1_CAEBE</name>
<dbReference type="Proteomes" id="UP000008068">
    <property type="component" value="Unassembled WGS sequence"/>
</dbReference>
<proteinExistence type="predicted"/>
<evidence type="ECO:0000256" key="1">
    <source>
        <dbReference type="SAM" id="SignalP"/>
    </source>
</evidence>